<feature type="transmembrane region" description="Helical" evidence="5">
    <location>
        <begin position="44"/>
        <end position="63"/>
    </location>
</feature>
<dbReference type="PANTHER" id="PTHR42038:SF2">
    <property type="entry name" value="TERPENE CYCLASE AUSL"/>
    <property type="match status" value="1"/>
</dbReference>
<keyword evidence="7" id="KW-1185">Reference proteome</keyword>
<dbReference type="Pfam" id="PF25129">
    <property type="entry name" value="Pyr4-TMTC"/>
    <property type="match status" value="1"/>
</dbReference>
<dbReference type="EMBL" id="JAGGKT010000002">
    <property type="protein sequence ID" value="MBP1931054.1"/>
    <property type="molecule type" value="Genomic_DNA"/>
</dbReference>
<dbReference type="RefSeq" id="WP_209809152.1">
    <property type="nucleotide sequence ID" value="NZ_JAGGKT010000002.1"/>
</dbReference>
<evidence type="ECO:0000256" key="4">
    <source>
        <dbReference type="ARBA" id="ARBA00023136"/>
    </source>
</evidence>
<feature type="transmembrane region" description="Helical" evidence="5">
    <location>
        <begin position="131"/>
        <end position="149"/>
    </location>
</feature>
<keyword evidence="2 5" id="KW-0812">Transmembrane</keyword>
<gene>
    <name evidence="6" type="ORF">J2Z37_001051</name>
</gene>
<dbReference type="Proteomes" id="UP001519343">
    <property type="component" value="Unassembled WGS sequence"/>
</dbReference>
<evidence type="ECO:0000313" key="7">
    <source>
        <dbReference type="Proteomes" id="UP001519343"/>
    </source>
</evidence>
<dbReference type="PANTHER" id="PTHR42038">
    <property type="match status" value="1"/>
</dbReference>
<keyword evidence="3 5" id="KW-1133">Transmembrane helix</keyword>
<evidence type="ECO:0000256" key="1">
    <source>
        <dbReference type="ARBA" id="ARBA00004141"/>
    </source>
</evidence>
<name>A0ABS4GLE1_9BACL</name>
<feature type="transmembrane region" description="Helical" evidence="5">
    <location>
        <begin position="161"/>
        <end position="180"/>
    </location>
</feature>
<feature type="transmembrane region" description="Helical" evidence="5">
    <location>
        <begin position="101"/>
        <end position="119"/>
    </location>
</feature>
<evidence type="ECO:0000313" key="6">
    <source>
        <dbReference type="EMBL" id="MBP1931054.1"/>
    </source>
</evidence>
<reference evidence="6 7" key="1">
    <citation type="submission" date="2021-03" db="EMBL/GenBank/DDBJ databases">
        <title>Genomic Encyclopedia of Type Strains, Phase IV (KMG-IV): sequencing the most valuable type-strain genomes for metagenomic binning, comparative biology and taxonomic classification.</title>
        <authorList>
            <person name="Goeker M."/>
        </authorList>
    </citation>
    <scope>NUCLEOTIDE SEQUENCE [LARGE SCALE GENOMIC DNA]</scope>
    <source>
        <strain evidence="6 7">DSM 24738</strain>
    </source>
</reference>
<dbReference type="InterPro" id="IPR039020">
    <property type="entry name" value="PaxB-like"/>
</dbReference>
<protein>
    <submittedName>
        <fullName evidence="6">Uncharacterized protein</fullName>
    </submittedName>
</protein>
<organism evidence="6 7">
    <name type="scientific">Ammoniphilus resinae</name>
    <dbReference type="NCBI Taxonomy" id="861532"/>
    <lineage>
        <taxon>Bacteria</taxon>
        <taxon>Bacillati</taxon>
        <taxon>Bacillota</taxon>
        <taxon>Bacilli</taxon>
        <taxon>Bacillales</taxon>
        <taxon>Paenibacillaceae</taxon>
        <taxon>Aneurinibacillus group</taxon>
        <taxon>Ammoniphilus</taxon>
    </lineage>
</organism>
<evidence type="ECO:0000256" key="2">
    <source>
        <dbReference type="ARBA" id="ARBA00022692"/>
    </source>
</evidence>
<accession>A0ABS4GLE1</accession>
<comment type="subcellular location">
    <subcellularLocation>
        <location evidence="1">Membrane</location>
        <topology evidence="1">Multi-pass membrane protein</topology>
    </subcellularLocation>
</comment>
<keyword evidence="4 5" id="KW-0472">Membrane</keyword>
<feature type="transmembrane region" description="Helical" evidence="5">
    <location>
        <begin position="186"/>
        <end position="204"/>
    </location>
</feature>
<evidence type="ECO:0000256" key="5">
    <source>
        <dbReference type="SAM" id="Phobius"/>
    </source>
</evidence>
<feature type="transmembrane region" description="Helical" evidence="5">
    <location>
        <begin position="69"/>
        <end position="89"/>
    </location>
</feature>
<comment type="caution">
    <text evidence="6">The sequence shown here is derived from an EMBL/GenBank/DDBJ whole genome shotgun (WGS) entry which is preliminary data.</text>
</comment>
<evidence type="ECO:0000256" key="3">
    <source>
        <dbReference type="ARBA" id="ARBA00022989"/>
    </source>
</evidence>
<sequence length="216" mass="25182">MVRAHVFPFEMEIFLQMVMGMGWILTYLVLIYKGFKDKSCGMPFAALCGNATWEFIYSFLFPLDYGQVYINSIWFGLDLIIFYQFIKYSKSELPKPLSEQLFVPTAVVTLVLSFGIHYTMKLEFSEFGTAISAYGLNLMMSILFILMLFRRNHLKGQSIYIAIFKLVGTIGASFLCYSLYPTSTLLMFFYISTFFFDVVYLILLDQKRKDLRVFVR</sequence>
<proteinExistence type="predicted"/>
<feature type="transmembrane region" description="Helical" evidence="5">
    <location>
        <begin position="13"/>
        <end position="32"/>
    </location>
</feature>